<keyword evidence="1" id="KW-0812">Transmembrane</keyword>
<organism evidence="2 3">
    <name type="scientific">Clostridium scindens (strain JCM 10418 / VPI 12708)</name>
    <dbReference type="NCBI Taxonomy" id="29347"/>
    <lineage>
        <taxon>Bacteria</taxon>
        <taxon>Bacillati</taxon>
        <taxon>Bacillota</taxon>
        <taxon>Clostridia</taxon>
        <taxon>Lachnospirales</taxon>
        <taxon>Lachnospiraceae</taxon>
    </lineage>
</organism>
<dbReference type="EMBL" id="VUMB01000004">
    <property type="protein sequence ID" value="MSS39223.1"/>
    <property type="molecule type" value="Genomic_DNA"/>
</dbReference>
<feature type="transmembrane region" description="Helical" evidence="1">
    <location>
        <begin position="6"/>
        <end position="25"/>
    </location>
</feature>
<dbReference type="GO" id="GO:0004190">
    <property type="term" value="F:aspartic-type endopeptidase activity"/>
    <property type="evidence" value="ECO:0007669"/>
    <property type="project" value="InterPro"/>
</dbReference>
<dbReference type="GO" id="GO:0030436">
    <property type="term" value="P:asexual sporulation"/>
    <property type="evidence" value="ECO:0007669"/>
    <property type="project" value="InterPro"/>
</dbReference>
<gene>
    <name evidence="2" type="ORF">FYJ37_02340</name>
</gene>
<evidence type="ECO:0000256" key="1">
    <source>
        <dbReference type="SAM" id="Phobius"/>
    </source>
</evidence>
<proteinExistence type="predicted"/>
<dbReference type="InterPro" id="IPR005081">
    <property type="entry name" value="SpoIIGA"/>
</dbReference>
<feature type="transmembrane region" description="Helical" evidence="1">
    <location>
        <begin position="115"/>
        <end position="137"/>
    </location>
</feature>
<dbReference type="Proteomes" id="UP000462363">
    <property type="component" value="Unassembled WGS sequence"/>
</dbReference>
<name>A0A844F3H6_CLOSV</name>
<dbReference type="GeneID" id="62697615"/>
<feature type="transmembrane region" description="Helical" evidence="1">
    <location>
        <begin position="37"/>
        <end position="55"/>
    </location>
</feature>
<sequence length="275" mass="30936">MYYELYIDVFFTVNFTMDYILLVAVRKMLKCPARHGRIALGALLGSALTCLVIILPVPYTFVKFVLFHGMVNVLMIRAGLLVKWGSDMLKAWILLYISGFLTGGVFQFLGQYMRIGSLFFVLAVASYYVVSGIWSLISYLSRQNQYRCQADLYMNGRKCQVQALIDTGNSLRDELTGKPVCILDQDVARELLAGSEAVKLRYIPYHSIGKKDGVMPLVTLDKMCIRNDKKQWIAEPMAAICENEMTADKYKMIINPEILVGGIDDDNKSSSTASI</sequence>
<evidence type="ECO:0000313" key="2">
    <source>
        <dbReference type="EMBL" id="MSS39223.1"/>
    </source>
</evidence>
<dbReference type="GO" id="GO:0006508">
    <property type="term" value="P:proteolysis"/>
    <property type="evidence" value="ECO:0007669"/>
    <property type="project" value="InterPro"/>
</dbReference>
<dbReference type="RefSeq" id="WP_004605068.1">
    <property type="nucleotide sequence ID" value="NZ_AP025569.1"/>
</dbReference>
<feature type="transmembrane region" description="Helical" evidence="1">
    <location>
        <begin position="61"/>
        <end position="80"/>
    </location>
</feature>
<keyword evidence="1" id="KW-0472">Membrane</keyword>
<accession>A0A844F3H6</accession>
<protein>
    <submittedName>
        <fullName evidence="2">Sporulation factor SpoIIGA</fullName>
    </submittedName>
</protein>
<keyword evidence="1" id="KW-1133">Transmembrane helix</keyword>
<dbReference type="AlphaFoldDB" id="A0A844F3H6"/>
<evidence type="ECO:0000313" key="3">
    <source>
        <dbReference type="Proteomes" id="UP000462363"/>
    </source>
</evidence>
<comment type="caution">
    <text evidence="2">The sequence shown here is derived from an EMBL/GenBank/DDBJ whole genome shotgun (WGS) entry which is preliminary data.</text>
</comment>
<reference evidence="2 3" key="1">
    <citation type="submission" date="2019-08" db="EMBL/GenBank/DDBJ databases">
        <title>In-depth cultivation of the pig gut microbiome towards novel bacterial diversity and tailored functional studies.</title>
        <authorList>
            <person name="Wylensek D."/>
            <person name="Hitch T.C.A."/>
            <person name="Clavel T."/>
        </authorList>
    </citation>
    <scope>NUCLEOTIDE SEQUENCE [LARGE SCALE GENOMIC DNA]</scope>
    <source>
        <strain evidence="2 3">BL-389-WT-3D</strain>
    </source>
</reference>
<feature type="transmembrane region" description="Helical" evidence="1">
    <location>
        <begin position="92"/>
        <end position="109"/>
    </location>
</feature>
<dbReference type="Pfam" id="PF03419">
    <property type="entry name" value="Peptidase_U4"/>
    <property type="match status" value="1"/>
</dbReference>